<proteinExistence type="predicted"/>
<feature type="compositionally biased region" description="Polar residues" evidence="1">
    <location>
        <begin position="45"/>
        <end position="55"/>
    </location>
</feature>
<reference evidence="3" key="1">
    <citation type="submission" date="2013-06" db="EMBL/GenBank/DDBJ databases">
        <authorList>
            <person name="Zhao Q."/>
        </authorList>
    </citation>
    <scope>NUCLEOTIDE SEQUENCE</scope>
    <source>
        <strain evidence="3">cv. W1943</strain>
    </source>
</reference>
<evidence type="ECO:0000313" key="3">
    <source>
        <dbReference type="Proteomes" id="UP000008022"/>
    </source>
</evidence>
<dbReference type="Gramene" id="ORUFI11G12670.1">
    <property type="protein sequence ID" value="ORUFI11G12670.1"/>
    <property type="gene ID" value="ORUFI11G12670"/>
</dbReference>
<evidence type="ECO:0000256" key="1">
    <source>
        <dbReference type="SAM" id="MobiDB-lite"/>
    </source>
</evidence>
<evidence type="ECO:0000313" key="2">
    <source>
        <dbReference type="EnsemblPlants" id="ORUFI11G12670.1"/>
    </source>
</evidence>
<name>A0A0E0R7U9_ORYRU</name>
<feature type="region of interest" description="Disordered" evidence="1">
    <location>
        <begin position="76"/>
        <end position="96"/>
    </location>
</feature>
<keyword evidence="3" id="KW-1185">Reference proteome</keyword>
<protein>
    <submittedName>
        <fullName evidence="2">Uncharacterized protein</fullName>
    </submittedName>
</protein>
<feature type="compositionally biased region" description="Low complexity" evidence="1">
    <location>
        <begin position="31"/>
        <end position="44"/>
    </location>
</feature>
<dbReference type="AlphaFoldDB" id="A0A0E0R7U9"/>
<dbReference type="EnsemblPlants" id="ORUFI11G12670.1">
    <property type="protein sequence ID" value="ORUFI11G12670.1"/>
    <property type="gene ID" value="ORUFI11G12670"/>
</dbReference>
<feature type="region of interest" description="Disordered" evidence="1">
    <location>
        <begin position="31"/>
        <end position="55"/>
    </location>
</feature>
<organism evidence="2 3">
    <name type="scientific">Oryza rufipogon</name>
    <name type="common">Brownbeard rice</name>
    <name type="synonym">Asian wild rice</name>
    <dbReference type="NCBI Taxonomy" id="4529"/>
    <lineage>
        <taxon>Eukaryota</taxon>
        <taxon>Viridiplantae</taxon>
        <taxon>Streptophyta</taxon>
        <taxon>Embryophyta</taxon>
        <taxon>Tracheophyta</taxon>
        <taxon>Spermatophyta</taxon>
        <taxon>Magnoliopsida</taxon>
        <taxon>Liliopsida</taxon>
        <taxon>Poales</taxon>
        <taxon>Poaceae</taxon>
        <taxon>BOP clade</taxon>
        <taxon>Oryzoideae</taxon>
        <taxon>Oryzeae</taxon>
        <taxon>Oryzinae</taxon>
        <taxon>Oryza</taxon>
    </lineage>
</organism>
<accession>A0A0E0R7U9</accession>
<dbReference type="Proteomes" id="UP000008022">
    <property type="component" value="Unassembled WGS sequence"/>
</dbReference>
<reference evidence="2" key="2">
    <citation type="submission" date="2015-06" db="UniProtKB">
        <authorList>
            <consortium name="EnsemblPlants"/>
        </authorList>
    </citation>
    <scope>IDENTIFICATION</scope>
</reference>
<dbReference type="HOGENOM" id="CLU_2137580_0_0_1"/>
<sequence>MSRRRQAVGGCCGGQNCVRLRLERRQQQQLHLGQQQHYQGMQQQPTASKHLSSWPATTTTLAGSIFRRQQQQLHLGQQQHYQGMQQQQANVGRSSSSQLHLSILALGQQQQQH</sequence>
<feature type="compositionally biased region" description="Low complexity" evidence="1">
    <location>
        <begin position="76"/>
        <end position="88"/>
    </location>
</feature>